<evidence type="ECO:0000313" key="9">
    <source>
        <dbReference type="EMBL" id="TGG93617.1"/>
    </source>
</evidence>
<keyword evidence="6" id="KW-0411">Iron-sulfur</keyword>
<evidence type="ECO:0000259" key="7">
    <source>
        <dbReference type="PROSITE" id="PS51085"/>
    </source>
</evidence>
<feature type="domain" description="2Fe-2S ferredoxin-type" evidence="7">
    <location>
        <begin position="233"/>
        <end position="318"/>
    </location>
</feature>
<keyword evidence="5" id="KW-0408">Iron</keyword>
<dbReference type="Gene3D" id="2.40.30.10">
    <property type="entry name" value="Translation factors"/>
    <property type="match status" value="1"/>
</dbReference>
<dbReference type="PANTHER" id="PTHR47354">
    <property type="entry name" value="NADH OXIDOREDUCTASE HCR"/>
    <property type="match status" value="1"/>
</dbReference>
<dbReference type="Pfam" id="PF00175">
    <property type="entry name" value="NAD_binding_1"/>
    <property type="match status" value="1"/>
</dbReference>
<dbReference type="PROSITE" id="PS51384">
    <property type="entry name" value="FAD_FR"/>
    <property type="match status" value="1"/>
</dbReference>
<dbReference type="SUPFAM" id="SSF54292">
    <property type="entry name" value="2Fe-2S ferredoxin-like"/>
    <property type="match status" value="1"/>
</dbReference>
<dbReference type="GO" id="GO:0046872">
    <property type="term" value="F:metal ion binding"/>
    <property type="evidence" value="ECO:0007669"/>
    <property type="project" value="UniProtKB-KW"/>
</dbReference>
<dbReference type="InterPro" id="IPR006058">
    <property type="entry name" value="2Fe2S_fd_BS"/>
</dbReference>
<dbReference type="InterPro" id="IPR017938">
    <property type="entry name" value="Riboflavin_synthase-like_b-brl"/>
</dbReference>
<dbReference type="SUPFAM" id="SSF63380">
    <property type="entry name" value="Riboflavin synthase domain-like"/>
    <property type="match status" value="1"/>
</dbReference>
<dbReference type="PROSITE" id="PS00197">
    <property type="entry name" value="2FE2S_FER_1"/>
    <property type="match status" value="1"/>
</dbReference>
<dbReference type="InterPro" id="IPR017927">
    <property type="entry name" value="FAD-bd_FR_type"/>
</dbReference>
<dbReference type="GO" id="GO:0016491">
    <property type="term" value="F:oxidoreductase activity"/>
    <property type="evidence" value="ECO:0007669"/>
    <property type="project" value="UniProtKB-KW"/>
</dbReference>
<sequence>MVLRLERKTIIAERICSLELVDPHARPLPRFSAGAHLDLQVADGVVRQYSLSNDPTEDQRYRLAVLKEEDSSGGSVAVHDQLQEGDLVLVSAPRNHFRLANEARHSLLFAGGIGITPILSMAWSLQGRGAAFDLHYSARSEARTAFRDEIRSAPFADRTRFYFSDGAPRQRFRDQLPQLIPEPADHTHVYVCGPRGFIEAVMDSFESRGWPKQQLHTEYFEGAEFDTSDDDSFEVELASSGDVYTVPPDRSVFEVLDEAGIFIPTSCEQGVCGTCLTKVLEGEPEHRDMFMDDDEHATNDQFTPCCSRSKSKRLVLDL</sequence>
<evidence type="ECO:0000256" key="2">
    <source>
        <dbReference type="ARBA" id="ARBA00022714"/>
    </source>
</evidence>
<dbReference type="Gene3D" id="3.40.50.80">
    <property type="entry name" value="Nucleotide-binding domain of ferredoxin-NADP reductase (FNR) module"/>
    <property type="match status" value="1"/>
</dbReference>
<protein>
    <submittedName>
        <fullName evidence="9">Oxidoreductase</fullName>
    </submittedName>
</protein>
<dbReference type="OrthoDB" id="9792185at2"/>
<dbReference type="CDD" id="cd06185">
    <property type="entry name" value="PDR_like"/>
    <property type="match status" value="1"/>
</dbReference>
<dbReference type="InterPro" id="IPR050415">
    <property type="entry name" value="MRET"/>
</dbReference>
<accession>A0A4Z0W887</accession>
<dbReference type="InterPro" id="IPR001433">
    <property type="entry name" value="OxRdtase_FAD/NAD-bd"/>
</dbReference>
<dbReference type="AlphaFoldDB" id="A0A4Z0W887"/>
<dbReference type="GO" id="GO:0051537">
    <property type="term" value="F:2 iron, 2 sulfur cluster binding"/>
    <property type="evidence" value="ECO:0007669"/>
    <property type="project" value="UniProtKB-KW"/>
</dbReference>
<keyword evidence="2" id="KW-0001">2Fe-2S</keyword>
<organism evidence="9 10">
    <name type="scientific">Natronospirillum operosum</name>
    <dbReference type="NCBI Taxonomy" id="2759953"/>
    <lineage>
        <taxon>Bacteria</taxon>
        <taxon>Pseudomonadati</taxon>
        <taxon>Pseudomonadota</taxon>
        <taxon>Gammaproteobacteria</taxon>
        <taxon>Oceanospirillales</taxon>
        <taxon>Natronospirillaceae</taxon>
        <taxon>Natronospirillum</taxon>
    </lineage>
</organism>
<keyword evidence="10" id="KW-1185">Reference proteome</keyword>
<dbReference type="InterPro" id="IPR036010">
    <property type="entry name" value="2Fe-2S_ferredoxin-like_sf"/>
</dbReference>
<evidence type="ECO:0000313" key="10">
    <source>
        <dbReference type="Proteomes" id="UP000297475"/>
    </source>
</evidence>
<dbReference type="Gene3D" id="3.10.20.30">
    <property type="match status" value="1"/>
</dbReference>
<keyword evidence="1" id="KW-0285">Flavoprotein</keyword>
<evidence type="ECO:0000256" key="6">
    <source>
        <dbReference type="ARBA" id="ARBA00023014"/>
    </source>
</evidence>
<dbReference type="PROSITE" id="PS51085">
    <property type="entry name" value="2FE2S_FER_2"/>
    <property type="match status" value="1"/>
</dbReference>
<evidence type="ECO:0000259" key="8">
    <source>
        <dbReference type="PROSITE" id="PS51384"/>
    </source>
</evidence>
<dbReference type="InterPro" id="IPR039261">
    <property type="entry name" value="FNR_nucleotide-bd"/>
</dbReference>
<comment type="caution">
    <text evidence="9">The sequence shown here is derived from an EMBL/GenBank/DDBJ whole genome shotgun (WGS) entry which is preliminary data.</text>
</comment>
<gene>
    <name evidence="9" type="ORF">E4656_10100</name>
</gene>
<reference evidence="9 10" key="1">
    <citation type="submission" date="2019-04" db="EMBL/GenBank/DDBJ databases">
        <title>Natronospirillum operosus gen. nov., sp. nov., a haloalkaliphilic satellite isolated from decaying biomass of laboratory culture of cyanobacterium Geitlerinema sp. and proposal of Natronospirillaceae fam. nov. and Saccharospirillaceae fam. nov.</title>
        <authorList>
            <person name="Kevbrin V."/>
            <person name="Boltyanskaya Y."/>
            <person name="Koziaeva V."/>
            <person name="Grouzdev D.S."/>
            <person name="Park M."/>
            <person name="Cho J."/>
        </authorList>
    </citation>
    <scope>NUCLEOTIDE SEQUENCE [LARGE SCALE GENOMIC DNA]</scope>
    <source>
        <strain evidence="9 10">G-116</strain>
    </source>
</reference>
<dbReference type="EMBL" id="SRMF01000003">
    <property type="protein sequence ID" value="TGG93617.1"/>
    <property type="molecule type" value="Genomic_DNA"/>
</dbReference>
<proteinExistence type="predicted"/>
<evidence type="ECO:0000256" key="5">
    <source>
        <dbReference type="ARBA" id="ARBA00023004"/>
    </source>
</evidence>
<keyword evidence="4" id="KW-0560">Oxidoreductase</keyword>
<evidence type="ECO:0000256" key="4">
    <source>
        <dbReference type="ARBA" id="ARBA00023002"/>
    </source>
</evidence>
<keyword evidence="3" id="KW-0479">Metal-binding</keyword>
<dbReference type="InterPro" id="IPR001041">
    <property type="entry name" value="2Fe-2S_ferredoxin-type"/>
</dbReference>
<dbReference type="Proteomes" id="UP000297475">
    <property type="component" value="Unassembled WGS sequence"/>
</dbReference>
<dbReference type="CDD" id="cd00207">
    <property type="entry name" value="fer2"/>
    <property type="match status" value="1"/>
</dbReference>
<evidence type="ECO:0000256" key="3">
    <source>
        <dbReference type="ARBA" id="ARBA00022723"/>
    </source>
</evidence>
<dbReference type="Pfam" id="PF00111">
    <property type="entry name" value="Fer2"/>
    <property type="match status" value="1"/>
</dbReference>
<dbReference type="InterPro" id="IPR012675">
    <property type="entry name" value="Beta-grasp_dom_sf"/>
</dbReference>
<dbReference type="PRINTS" id="PR00409">
    <property type="entry name" value="PHDIOXRDTASE"/>
</dbReference>
<evidence type="ECO:0000256" key="1">
    <source>
        <dbReference type="ARBA" id="ARBA00022630"/>
    </source>
</evidence>
<dbReference type="SUPFAM" id="SSF52343">
    <property type="entry name" value="Ferredoxin reductase-like, C-terminal NADP-linked domain"/>
    <property type="match status" value="1"/>
</dbReference>
<dbReference type="PANTHER" id="PTHR47354:SF1">
    <property type="entry name" value="CARNITINE MONOOXYGENASE REDUCTASE SUBUNIT"/>
    <property type="match status" value="1"/>
</dbReference>
<feature type="domain" description="FAD-binding FR-type" evidence="8">
    <location>
        <begin position="1"/>
        <end position="100"/>
    </location>
</feature>
<name>A0A4Z0W887_9GAMM</name>